<organism evidence="9 10">
    <name type="scientific">Hepatospora eriocheir</name>
    <dbReference type="NCBI Taxonomy" id="1081669"/>
    <lineage>
        <taxon>Eukaryota</taxon>
        <taxon>Fungi</taxon>
        <taxon>Fungi incertae sedis</taxon>
        <taxon>Microsporidia</taxon>
        <taxon>Hepatosporidae</taxon>
        <taxon>Hepatospora</taxon>
    </lineage>
</organism>
<evidence type="ECO:0000256" key="4">
    <source>
        <dbReference type="ARBA" id="ARBA00022842"/>
    </source>
</evidence>
<dbReference type="SUPFAM" id="SSF53738">
    <property type="entry name" value="Phosphoglucomutase, first 3 domains"/>
    <property type="match status" value="2"/>
</dbReference>
<sequence>MVRNINITESVFNSLGLNFEGYYNYGTAGFRLNDINIIPVIKKTVIIAWLLSVTSGFNTGIMITASHNTADYNGVKIVGYDGKGIPSEYEETVEKIVNSDYKKFKEYIKGSRVKFTDTKVLIGRYTRESGIRCVYEIMKMFDKILNCKYEYLDVVTTPQLQYEVHRSNIENRSNIDKSNYNLNYKECLQSLFDLQKFDDLYIDTANGSTTSFFTEDLPFKVINPQKGIINDNCGTEYVLNNKKLPFELDMNKNTPCAVFDGDGDGDRLALVVKNDETVTILDGDDLTVIMWDIISNNLNNVLNKLNTGVVLSYYSNGAAVNYIRDLGITCDVIGAGVKNFTQRAKFYDLCVWFEPNGHGGVYLSKKAKDILEKENTEFSKLLLAYNDKFFNDAIANLLFIKTFASDLKSKIKKIPCKLDSIVVKNKYDVVINENYVVEKPLELSHFLKQLNKQEGIRTFVRPSGTENIIRIYVECSDENKLEEIFNSVKVQTEGTCV</sequence>
<dbReference type="Gene3D" id="3.40.120.10">
    <property type="entry name" value="Alpha-D-Glucose-1,6-Bisphosphate, subunit A, domain 3"/>
    <property type="match status" value="3"/>
</dbReference>
<evidence type="ECO:0000256" key="3">
    <source>
        <dbReference type="ARBA" id="ARBA00022723"/>
    </source>
</evidence>
<keyword evidence="5" id="KW-0413">Isomerase</keyword>
<comment type="caution">
    <text evidence="9">The sequence shown here is derived from an EMBL/GenBank/DDBJ whole genome shotgun (WGS) entry which is preliminary data.</text>
</comment>
<dbReference type="VEuPathDB" id="MicrosporidiaDB:A0H76_196"/>
<dbReference type="GO" id="GO:0004610">
    <property type="term" value="F:phosphoacetylglucosamine mutase activity"/>
    <property type="evidence" value="ECO:0007669"/>
    <property type="project" value="TreeGrafter"/>
</dbReference>
<comment type="similarity">
    <text evidence="2">Belongs to the phosphohexose mutase family.</text>
</comment>
<evidence type="ECO:0000256" key="1">
    <source>
        <dbReference type="ARBA" id="ARBA00001946"/>
    </source>
</evidence>
<dbReference type="InterPro" id="IPR005844">
    <property type="entry name" value="A-D-PHexomutase_a/b/a-I"/>
</dbReference>
<dbReference type="GO" id="GO:0046872">
    <property type="term" value="F:metal ion binding"/>
    <property type="evidence" value="ECO:0007669"/>
    <property type="project" value="UniProtKB-KW"/>
</dbReference>
<dbReference type="InterPro" id="IPR049022">
    <property type="entry name" value="AMG1_III"/>
</dbReference>
<dbReference type="Proteomes" id="UP000192501">
    <property type="component" value="Unassembled WGS sequence"/>
</dbReference>
<reference evidence="9 10" key="1">
    <citation type="journal article" date="2017" name="Environ. Microbiol.">
        <title>Decay of the glycolytic pathway and adaptation to intranuclear parasitism within Enterocytozoonidae microsporidia.</title>
        <authorList>
            <person name="Wiredu Boakye D."/>
            <person name="Jaroenlak P."/>
            <person name="Prachumwat A."/>
            <person name="Williams T.A."/>
            <person name="Bateman K.S."/>
            <person name="Itsathitphaisarn O."/>
            <person name="Sritunyalucksana K."/>
            <person name="Paszkiewicz K.H."/>
            <person name="Moore K.A."/>
            <person name="Stentiford G.D."/>
            <person name="Williams B.A."/>
        </authorList>
    </citation>
    <scope>NUCLEOTIDE SEQUENCE [LARGE SCALE GENOMIC DNA]</scope>
    <source>
        <strain evidence="10">canceri</strain>
    </source>
</reference>
<keyword evidence="4" id="KW-0460">Magnesium</keyword>
<dbReference type="Pfam" id="PF21404">
    <property type="entry name" value="AMG1_III"/>
    <property type="match status" value="1"/>
</dbReference>
<name>A0A1X0QJA4_9MICR</name>
<keyword evidence="3" id="KW-0479">Metal-binding</keyword>
<dbReference type="Pfam" id="PF00408">
    <property type="entry name" value="PGM_PMM_IV"/>
    <property type="match status" value="1"/>
</dbReference>
<accession>A0A1X0QJA4</accession>
<dbReference type="SUPFAM" id="SSF55957">
    <property type="entry name" value="Phosphoglucomutase, C-terminal domain"/>
    <property type="match status" value="1"/>
</dbReference>
<dbReference type="EMBL" id="LTAI01000114">
    <property type="protein sequence ID" value="ORD99774.1"/>
    <property type="molecule type" value="Genomic_DNA"/>
</dbReference>
<proteinExistence type="inferred from homology"/>
<dbReference type="GO" id="GO:0005975">
    <property type="term" value="P:carbohydrate metabolic process"/>
    <property type="evidence" value="ECO:0007669"/>
    <property type="project" value="InterPro"/>
</dbReference>
<feature type="domain" description="Alpha-D-phosphohexomutase alpha/beta/alpha" evidence="7">
    <location>
        <begin position="55"/>
        <end position="101"/>
    </location>
</feature>
<dbReference type="Pfam" id="PF02878">
    <property type="entry name" value="PGM_PMM_I"/>
    <property type="match status" value="1"/>
</dbReference>
<dbReference type="GO" id="GO:0006048">
    <property type="term" value="P:UDP-N-acetylglucosamine biosynthetic process"/>
    <property type="evidence" value="ECO:0007669"/>
    <property type="project" value="TreeGrafter"/>
</dbReference>
<evidence type="ECO:0000256" key="2">
    <source>
        <dbReference type="ARBA" id="ARBA00010231"/>
    </source>
</evidence>
<dbReference type="PANTHER" id="PTHR45955">
    <property type="entry name" value="PHOSPHOACETYLGLUCOSAMINE MUTASE"/>
    <property type="match status" value="1"/>
</dbReference>
<evidence type="ECO:0000259" key="8">
    <source>
        <dbReference type="Pfam" id="PF21404"/>
    </source>
</evidence>
<evidence type="ECO:0000256" key="5">
    <source>
        <dbReference type="ARBA" id="ARBA00023235"/>
    </source>
</evidence>
<dbReference type="PANTHER" id="PTHR45955:SF1">
    <property type="entry name" value="PHOSPHOACETYLGLUCOSAMINE MUTASE"/>
    <property type="match status" value="1"/>
</dbReference>
<feature type="domain" description="Phosphoacetylglucosamine mutase AMG1" evidence="8">
    <location>
        <begin position="282"/>
        <end position="401"/>
    </location>
</feature>
<protein>
    <submittedName>
        <fullName evidence="9">AGM1</fullName>
    </submittedName>
</protein>
<dbReference type="AlphaFoldDB" id="A0A1X0QJA4"/>
<feature type="domain" description="Alpha-D-phosphohexomutase C-terminal" evidence="6">
    <location>
        <begin position="457"/>
        <end position="486"/>
    </location>
</feature>
<evidence type="ECO:0000313" key="9">
    <source>
        <dbReference type="EMBL" id="ORD99774.1"/>
    </source>
</evidence>
<comment type="cofactor">
    <cofactor evidence="1">
        <name>Mg(2+)</name>
        <dbReference type="ChEBI" id="CHEBI:18420"/>
    </cofactor>
</comment>
<evidence type="ECO:0000259" key="6">
    <source>
        <dbReference type="Pfam" id="PF00408"/>
    </source>
</evidence>
<evidence type="ECO:0000313" key="10">
    <source>
        <dbReference type="Proteomes" id="UP000192501"/>
    </source>
</evidence>
<evidence type="ECO:0000259" key="7">
    <source>
        <dbReference type="Pfam" id="PF02878"/>
    </source>
</evidence>
<dbReference type="Gene3D" id="3.30.310.50">
    <property type="entry name" value="Alpha-D-phosphohexomutase, C-terminal domain"/>
    <property type="match status" value="1"/>
</dbReference>
<dbReference type="InterPro" id="IPR036900">
    <property type="entry name" value="A-D-PHexomutase_C_sf"/>
</dbReference>
<dbReference type="InterPro" id="IPR016055">
    <property type="entry name" value="A-D-PHexomutase_a/b/a-I/II/III"/>
</dbReference>
<gene>
    <name evidence="9" type="primary">AGM1</name>
    <name evidence="9" type="ORF">A0H76_196</name>
</gene>
<dbReference type="VEuPathDB" id="MicrosporidiaDB:HERIO_2519"/>
<dbReference type="InterPro" id="IPR005843">
    <property type="entry name" value="A-D-PHexomutase_C"/>
</dbReference>